<feature type="transmembrane region" description="Helical" evidence="5">
    <location>
        <begin position="715"/>
        <end position="735"/>
    </location>
</feature>
<dbReference type="CDD" id="cd15039">
    <property type="entry name" value="7tmB3_Methuselah-like"/>
    <property type="match status" value="1"/>
</dbReference>
<dbReference type="AlphaFoldDB" id="A0A8B8GG89"/>
<keyword evidence="4 5" id="KW-0472">Membrane</keyword>
<feature type="transmembrane region" description="Helical" evidence="5">
    <location>
        <begin position="836"/>
        <end position="863"/>
    </location>
</feature>
<dbReference type="PROSITE" id="PS50261">
    <property type="entry name" value="G_PROTEIN_RECEP_F2_4"/>
    <property type="match status" value="1"/>
</dbReference>
<feature type="chain" id="PRO_5034797152" evidence="6">
    <location>
        <begin position="24"/>
        <end position="967"/>
    </location>
</feature>
<feature type="transmembrane region" description="Helical" evidence="5">
    <location>
        <begin position="912"/>
        <end position="932"/>
    </location>
</feature>
<evidence type="ECO:0000259" key="7">
    <source>
        <dbReference type="PROSITE" id="PS50261"/>
    </source>
</evidence>
<keyword evidence="8" id="KW-1185">Reference proteome</keyword>
<proteinExistence type="predicted"/>
<name>A0A8B8GG89_9HEMI</name>
<dbReference type="Proteomes" id="UP000694846">
    <property type="component" value="Unplaced"/>
</dbReference>
<dbReference type="PANTHER" id="PTHR45902:SF5">
    <property type="entry name" value="G-PROTEIN COUPLED RECEPTORS FAMILY 2 PROFILE 2 DOMAIN-CONTAINING PROTEIN"/>
    <property type="match status" value="1"/>
</dbReference>
<evidence type="ECO:0000313" key="9">
    <source>
        <dbReference type="RefSeq" id="XP_025421988.1"/>
    </source>
</evidence>
<evidence type="ECO:0000256" key="6">
    <source>
        <dbReference type="SAM" id="SignalP"/>
    </source>
</evidence>
<keyword evidence="6" id="KW-0732">Signal</keyword>
<feature type="signal peptide" evidence="6">
    <location>
        <begin position="1"/>
        <end position="23"/>
    </location>
</feature>
<evidence type="ECO:0000256" key="4">
    <source>
        <dbReference type="ARBA" id="ARBA00023136"/>
    </source>
</evidence>
<evidence type="ECO:0000256" key="1">
    <source>
        <dbReference type="ARBA" id="ARBA00004141"/>
    </source>
</evidence>
<dbReference type="OrthoDB" id="6134459at2759"/>
<feature type="transmembrane region" description="Helical" evidence="5">
    <location>
        <begin position="658"/>
        <end position="681"/>
    </location>
</feature>
<reference evidence="9" key="1">
    <citation type="submission" date="2025-08" db="UniProtKB">
        <authorList>
            <consortium name="RefSeq"/>
        </authorList>
    </citation>
    <scope>IDENTIFICATION</scope>
    <source>
        <tissue evidence="9">Whole body</tissue>
    </source>
</reference>
<dbReference type="InterPro" id="IPR053231">
    <property type="entry name" value="GPCR_LN-TM7"/>
</dbReference>
<evidence type="ECO:0000256" key="5">
    <source>
        <dbReference type="SAM" id="Phobius"/>
    </source>
</evidence>
<dbReference type="InterPro" id="IPR017981">
    <property type="entry name" value="GPCR_2-like_7TM"/>
</dbReference>
<organism evidence="8 9">
    <name type="scientific">Sipha flava</name>
    <name type="common">yellow sugarcane aphid</name>
    <dbReference type="NCBI Taxonomy" id="143950"/>
    <lineage>
        <taxon>Eukaryota</taxon>
        <taxon>Metazoa</taxon>
        <taxon>Ecdysozoa</taxon>
        <taxon>Arthropoda</taxon>
        <taxon>Hexapoda</taxon>
        <taxon>Insecta</taxon>
        <taxon>Pterygota</taxon>
        <taxon>Neoptera</taxon>
        <taxon>Paraneoptera</taxon>
        <taxon>Hemiptera</taxon>
        <taxon>Sternorrhyncha</taxon>
        <taxon>Aphidomorpha</taxon>
        <taxon>Aphidoidea</taxon>
        <taxon>Aphididae</taxon>
        <taxon>Sipha</taxon>
    </lineage>
</organism>
<comment type="subcellular location">
    <subcellularLocation>
        <location evidence="1">Membrane</location>
        <topology evidence="1">Multi-pass membrane protein</topology>
    </subcellularLocation>
</comment>
<dbReference type="Pfam" id="PF00002">
    <property type="entry name" value="7tm_2"/>
    <property type="match status" value="1"/>
</dbReference>
<keyword evidence="3 5" id="KW-1133">Transmembrane helix</keyword>
<evidence type="ECO:0000256" key="2">
    <source>
        <dbReference type="ARBA" id="ARBA00022692"/>
    </source>
</evidence>
<dbReference type="GO" id="GO:0016020">
    <property type="term" value="C:membrane"/>
    <property type="evidence" value="ECO:0007669"/>
    <property type="project" value="UniProtKB-SubCell"/>
</dbReference>
<feature type="transmembrane region" description="Helical" evidence="5">
    <location>
        <begin position="784"/>
        <end position="805"/>
    </location>
</feature>
<dbReference type="GO" id="GO:0004930">
    <property type="term" value="F:G protein-coupled receptor activity"/>
    <property type="evidence" value="ECO:0007669"/>
    <property type="project" value="InterPro"/>
</dbReference>
<feature type="transmembrane region" description="Helical" evidence="5">
    <location>
        <begin position="887"/>
        <end position="906"/>
    </location>
</feature>
<keyword evidence="2 5" id="KW-0812">Transmembrane</keyword>
<evidence type="ECO:0000313" key="8">
    <source>
        <dbReference type="Proteomes" id="UP000694846"/>
    </source>
</evidence>
<dbReference type="InterPro" id="IPR000832">
    <property type="entry name" value="GPCR_2_secretin-like"/>
</dbReference>
<dbReference type="GO" id="GO:0007166">
    <property type="term" value="P:cell surface receptor signaling pathway"/>
    <property type="evidence" value="ECO:0007669"/>
    <property type="project" value="InterPro"/>
</dbReference>
<feature type="transmembrane region" description="Helical" evidence="5">
    <location>
        <begin position="741"/>
        <end position="764"/>
    </location>
</feature>
<dbReference type="GeneID" id="112691800"/>
<evidence type="ECO:0000256" key="3">
    <source>
        <dbReference type="ARBA" id="ARBA00022989"/>
    </source>
</evidence>
<protein>
    <submittedName>
        <fullName evidence="9">Uncharacterized protein LOC112691800</fullName>
    </submittedName>
</protein>
<accession>A0A8B8GG89</accession>
<sequence>MKPDIGIHFIIAIFIWLVSWTAAIDLEHKDLNTPYKICGGLVFSCPTTDDNKDVVGKSSSRKCQCDEACDEYGDCCTNSPYFYKNTTHRNEKRFECVRVDGSLEDGVYVVNKCPAEWTDRRVRDACEAPADYRDGMLNNPVTSRATGHGYRNRFCALCNGDAVDPVLWDTRLVCENLLNVSEGAEQSVVDTLRYDGARWTVTYLGQVYRCEQTVVPPAGKSKLSIHRMFINTGHRYGLFESLDFKTSWAHDRENVHVNPTKAVRHSTRYASVEKTYLKNCLRFSVRRNYWELLCEPTYEYSGQRLSHCYDDEACKVYGDCCRNSKHYVETEQTVTAVTAGAVFNNSRYRCYKPESWTSAALLIDTCPRTSAAGLRDRCEQADVTTTYPVTGAADGHVYANAYCAWCRGVRHRVYYWKPLFRCSSKNGQRFSGRLEDMVNGKLLHRNGRWYYVNFKDLQLMSCGFQLDRPDAGPAPRPCVPSWTGYVDGCPAGTPAALARACASYTYTVFEKANVTSERVARVFRNVDCALCNGVPVNHTLCAPPRQRLRNSFNELFMVIPELCTQDEIYDRLAGKCRDVFRDELILATGAWCREMAAFGPDEYDVGSVDNETAYVYAYKSRVKYREDESRNGSTLYVCTEDAEGLRLREYAPPSYAKYLSYAGTVGSAASAVALVAHLALFARGSTVGGSSGGNGRPEPRNLPEKNLASLSGSLLLGYASYLAIWSGAVTAGPAWPCLASALVMHFGFLAAFAWMFVMSADVWFVLHAATKKLRVANGRRTARFVAYSAFAWLAPAALTALTGVLQLRLSATADAIMAGYRPRLEHNCWFRNPRSLAALFVLPAGVTVAANYVSFAGAVWLIATSGAGLDHRSSTTAVSRSRANLRVYVRLSLMMGLAWVFALIGAVTDSDVVWTINTALNSLQGAFIFLTFDCNWNATRVLAAFRRNVSTSDTATSTAGAPLSGSN</sequence>
<feature type="domain" description="G-protein coupled receptors family 2 profile 2" evidence="7">
    <location>
        <begin position="659"/>
        <end position="936"/>
    </location>
</feature>
<dbReference type="RefSeq" id="XP_025421988.1">
    <property type="nucleotide sequence ID" value="XM_025566203.1"/>
</dbReference>
<dbReference type="Gene3D" id="1.20.1070.10">
    <property type="entry name" value="Rhodopsin 7-helix transmembrane proteins"/>
    <property type="match status" value="1"/>
</dbReference>
<gene>
    <name evidence="9" type="primary">LOC112691800</name>
</gene>
<dbReference type="PANTHER" id="PTHR45902">
    <property type="entry name" value="LATROPHILIN RECEPTOR-LIKE PROTEIN A"/>
    <property type="match status" value="1"/>
</dbReference>